<dbReference type="EMBL" id="JAGMUV010000003">
    <property type="protein sequence ID" value="KAH7165338.1"/>
    <property type="molecule type" value="Genomic_DNA"/>
</dbReference>
<evidence type="ECO:0000256" key="2">
    <source>
        <dbReference type="SAM" id="Phobius"/>
    </source>
</evidence>
<evidence type="ECO:0000256" key="1">
    <source>
        <dbReference type="SAM" id="MobiDB-lite"/>
    </source>
</evidence>
<keyword evidence="2" id="KW-1133">Transmembrane helix</keyword>
<sequence>MSGQDWRRTSGGVPLLPVQSPPVPKPTSIVSSSGYAPIGTPTTPPPRQQPRGFWSYLGRFILTLVQLLVPFVVTGYYFFIWKYFLARPLDNAVKYGITHETWIFYSWFLVGVFGLGWSKFALGSAEPVRTEQTWSSPGGWMECVKRLMSNQGAPEGFLWYMLAFVSFIMYVALPLSGLCLELSDGYVPVSTVPKVVGHTWSDFHSRQAIWYEEGAAKAWEMGFPPIIPGVGIIYTPKHIQRSDYSGLEDAPNSLPLSRGMPEMFLAPQAEAPVSGEAWGLRAGYNCSMVEDASEFTILTQKSTMVLDYFNPPDFNGQGFTTPLGDYIYACNSSQSSGHLAYNLYAYMELGVSMHRKTYYGNESNSFDPDDTPKADILEFALWQTQKNQEYDYYDLDFNSTLSPIIKGMPHPIVEGDNGTFVRNDTFFEYRQRVGTQVENKTYANMLPKNVPAISIAPPIGVRCQVLSALGTAKLDPRQSTFESFQQTPSPPWDANIEGITPRLGTIAQETIWSKYFEIFRAVNAPLPITSSNSYMYKNYLQPQALQKGVLLAYAMDGLQLMYDGVYGFEGAYANDNLTTSVPGKILTAGEVVSPAIPAWLFAAWAVGCTLIRILSLFFAP</sequence>
<feature type="region of interest" description="Disordered" evidence="1">
    <location>
        <begin position="1"/>
        <end position="47"/>
    </location>
</feature>
<keyword evidence="2" id="KW-0812">Transmembrane</keyword>
<proteinExistence type="predicted"/>
<accession>A0A9P9JM83</accession>
<protein>
    <submittedName>
        <fullName evidence="3">Uncharacterized protein</fullName>
    </submittedName>
</protein>
<reference evidence="3" key="1">
    <citation type="journal article" date="2021" name="Nat. Commun.">
        <title>Genetic determinants of endophytism in the Arabidopsis root mycobiome.</title>
        <authorList>
            <person name="Mesny F."/>
            <person name="Miyauchi S."/>
            <person name="Thiergart T."/>
            <person name="Pickel B."/>
            <person name="Atanasova L."/>
            <person name="Karlsson M."/>
            <person name="Huettel B."/>
            <person name="Barry K.W."/>
            <person name="Haridas S."/>
            <person name="Chen C."/>
            <person name="Bauer D."/>
            <person name="Andreopoulos W."/>
            <person name="Pangilinan J."/>
            <person name="LaButti K."/>
            <person name="Riley R."/>
            <person name="Lipzen A."/>
            <person name="Clum A."/>
            <person name="Drula E."/>
            <person name="Henrissat B."/>
            <person name="Kohler A."/>
            <person name="Grigoriev I.V."/>
            <person name="Martin F.M."/>
            <person name="Hacquard S."/>
        </authorList>
    </citation>
    <scope>NUCLEOTIDE SEQUENCE</scope>
    <source>
        <strain evidence="3">MPI-CAGE-AT-0147</strain>
    </source>
</reference>
<feature type="transmembrane region" description="Helical" evidence="2">
    <location>
        <begin position="56"/>
        <end position="81"/>
    </location>
</feature>
<gene>
    <name evidence="3" type="ORF">EDB81DRAFT_779004</name>
</gene>
<organism evidence="3 4">
    <name type="scientific">Dactylonectria macrodidyma</name>
    <dbReference type="NCBI Taxonomy" id="307937"/>
    <lineage>
        <taxon>Eukaryota</taxon>
        <taxon>Fungi</taxon>
        <taxon>Dikarya</taxon>
        <taxon>Ascomycota</taxon>
        <taxon>Pezizomycotina</taxon>
        <taxon>Sordariomycetes</taxon>
        <taxon>Hypocreomycetidae</taxon>
        <taxon>Hypocreales</taxon>
        <taxon>Nectriaceae</taxon>
        <taxon>Dactylonectria</taxon>
    </lineage>
</organism>
<dbReference type="AlphaFoldDB" id="A0A9P9JM83"/>
<evidence type="ECO:0000313" key="4">
    <source>
        <dbReference type="Proteomes" id="UP000738349"/>
    </source>
</evidence>
<keyword evidence="4" id="KW-1185">Reference proteome</keyword>
<dbReference type="Proteomes" id="UP000738349">
    <property type="component" value="Unassembled WGS sequence"/>
</dbReference>
<feature type="transmembrane region" description="Helical" evidence="2">
    <location>
        <begin position="156"/>
        <end position="173"/>
    </location>
</feature>
<evidence type="ECO:0000313" key="3">
    <source>
        <dbReference type="EMBL" id="KAH7165338.1"/>
    </source>
</evidence>
<keyword evidence="2" id="KW-0472">Membrane</keyword>
<comment type="caution">
    <text evidence="3">The sequence shown here is derived from an EMBL/GenBank/DDBJ whole genome shotgun (WGS) entry which is preliminary data.</text>
</comment>
<name>A0A9P9JM83_9HYPO</name>
<dbReference type="OrthoDB" id="5287717at2759"/>
<feature type="transmembrane region" description="Helical" evidence="2">
    <location>
        <begin position="598"/>
        <end position="619"/>
    </location>
</feature>
<feature type="transmembrane region" description="Helical" evidence="2">
    <location>
        <begin position="101"/>
        <end position="122"/>
    </location>
</feature>